<comment type="similarity">
    <text evidence="3">Belongs to the trans-sulfuration enzymes family.</text>
</comment>
<keyword evidence="6" id="KW-1185">Reference proteome</keyword>
<evidence type="ECO:0000256" key="4">
    <source>
        <dbReference type="SAM" id="MobiDB-lite"/>
    </source>
</evidence>
<dbReference type="InterPro" id="IPR000277">
    <property type="entry name" value="Cys/Met-Metab_PyrdxlP-dep_enz"/>
</dbReference>
<reference evidence="5 6" key="1">
    <citation type="submission" date="2019-04" db="EMBL/GenBank/DDBJ databases">
        <title>Mesorhizobium composti sp. nov., isolated from compost.</title>
        <authorList>
            <person name="Lin S.-Y."/>
            <person name="Hameed A."/>
            <person name="Hsieh Y.-T."/>
            <person name="Young C.-C."/>
        </authorList>
    </citation>
    <scope>NUCLEOTIDE SEQUENCE [LARGE SCALE GENOMIC DNA]</scope>
    <source>
        <strain evidence="5 6">CC-YTH430</strain>
    </source>
</reference>
<keyword evidence="2 3" id="KW-0663">Pyridoxal phosphate</keyword>
<feature type="region of interest" description="Disordered" evidence="4">
    <location>
        <begin position="1"/>
        <end position="25"/>
    </location>
</feature>
<dbReference type="Gene3D" id="3.40.640.10">
    <property type="entry name" value="Type I PLP-dependent aspartate aminotransferase-like (Major domain)"/>
    <property type="match status" value="1"/>
</dbReference>
<dbReference type="InterPro" id="IPR015422">
    <property type="entry name" value="PyrdxlP-dep_Trfase_small"/>
</dbReference>
<dbReference type="PIRSF" id="PIRSF001434">
    <property type="entry name" value="CGS"/>
    <property type="match status" value="1"/>
</dbReference>
<dbReference type="Proteomes" id="UP000306441">
    <property type="component" value="Unassembled WGS sequence"/>
</dbReference>
<name>A0ABY2QB99_9HYPH</name>
<dbReference type="Pfam" id="PF01053">
    <property type="entry name" value="Cys_Met_Meta_PP"/>
    <property type="match status" value="1"/>
</dbReference>
<dbReference type="SUPFAM" id="SSF53383">
    <property type="entry name" value="PLP-dependent transferases"/>
    <property type="match status" value="1"/>
</dbReference>
<comment type="cofactor">
    <cofactor evidence="1 3">
        <name>pyridoxal 5'-phosphate</name>
        <dbReference type="ChEBI" id="CHEBI:597326"/>
    </cofactor>
</comment>
<keyword evidence="5" id="KW-0456">Lyase</keyword>
<accession>A0ABY2QB99</accession>
<dbReference type="EC" id="4.4.1.1" evidence="5"/>
<evidence type="ECO:0000256" key="2">
    <source>
        <dbReference type="ARBA" id="ARBA00022898"/>
    </source>
</evidence>
<gene>
    <name evidence="5" type="ORF">E6C48_00425</name>
</gene>
<dbReference type="PANTHER" id="PTHR11808">
    <property type="entry name" value="TRANS-SULFURATION ENZYME FAMILY MEMBER"/>
    <property type="match status" value="1"/>
</dbReference>
<sequence length="380" mass="40884">MSLSSKDRSSPNRSSKARAAGLAHLHDKGLKRGDAIPLPLTMASIFHSPGDSTGFHQYGRFSNPTWTAVEDMLGHLEDAPCVGFPSGMAAISAVLFGLVKAGDRILLSSDGYPTTRLVAERLRTFGVDFDVRPTASFLDGGFDGYRLVYAETPANPGLDICDIAAVAKAVHVAGGLFVVDNTTMTPFGQRPLDLGADIVLAADTKAPNGHSDVLFGHVASRDPEIVTAIQDWRKTTGSIPSPFDAWLLHRGLETLELRFERMCDNAELIAPRLKAHPAVRSIRFPGLPDDPSHNLARVQMERFGFLISFVLDSEEKAEDFIQGCALIHSATSFGGVHTCAERRTKRGDAVPPGFVRLAVGCEPGEELWQAIEAALDDLGG</sequence>
<dbReference type="RefSeq" id="WP_136352859.1">
    <property type="nucleotide sequence ID" value="NZ_SSNY01000001.1"/>
</dbReference>
<evidence type="ECO:0000313" key="6">
    <source>
        <dbReference type="Proteomes" id="UP000306441"/>
    </source>
</evidence>
<dbReference type="Gene3D" id="3.90.1150.10">
    <property type="entry name" value="Aspartate Aminotransferase, domain 1"/>
    <property type="match status" value="1"/>
</dbReference>
<organism evidence="5 6">
    <name type="scientific">Ollibium composti</name>
    <dbReference type="NCBI Taxonomy" id="2675109"/>
    <lineage>
        <taxon>Bacteria</taxon>
        <taxon>Pseudomonadati</taxon>
        <taxon>Pseudomonadota</taxon>
        <taxon>Alphaproteobacteria</taxon>
        <taxon>Hyphomicrobiales</taxon>
        <taxon>Phyllobacteriaceae</taxon>
        <taxon>Ollibium</taxon>
    </lineage>
</organism>
<dbReference type="InterPro" id="IPR015424">
    <property type="entry name" value="PyrdxlP-dep_Trfase"/>
</dbReference>
<comment type="caution">
    <text evidence="5">The sequence shown here is derived from an EMBL/GenBank/DDBJ whole genome shotgun (WGS) entry which is preliminary data.</text>
</comment>
<dbReference type="NCBIfam" id="NF005758">
    <property type="entry name" value="PRK07582.1"/>
    <property type="match status" value="1"/>
</dbReference>
<dbReference type="EMBL" id="SSNY01000001">
    <property type="protein sequence ID" value="THF59563.1"/>
    <property type="molecule type" value="Genomic_DNA"/>
</dbReference>
<evidence type="ECO:0000313" key="5">
    <source>
        <dbReference type="EMBL" id="THF59563.1"/>
    </source>
</evidence>
<dbReference type="PANTHER" id="PTHR11808:SF85">
    <property type="entry name" value="CYSTATHIONINE GAMMA-LYASE-RELATED"/>
    <property type="match status" value="1"/>
</dbReference>
<dbReference type="GO" id="GO:0016829">
    <property type="term" value="F:lyase activity"/>
    <property type="evidence" value="ECO:0007669"/>
    <property type="project" value="UniProtKB-KW"/>
</dbReference>
<dbReference type="InterPro" id="IPR015421">
    <property type="entry name" value="PyrdxlP-dep_Trfase_major"/>
</dbReference>
<proteinExistence type="inferred from homology"/>
<feature type="compositionally biased region" description="Basic and acidic residues" evidence="4">
    <location>
        <begin position="1"/>
        <end position="10"/>
    </location>
</feature>
<evidence type="ECO:0000256" key="1">
    <source>
        <dbReference type="ARBA" id="ARBA00001933"/>
    </source>
</evidence>
<evidence type="ECO:0000256" key="3">
    <source>
        <dbReference type="RuleBase" id="RU362118"/>
    </source>
</evidence>
<protein>
    <submittedName>
        <fullName evidence="5">Cystathionine gamma-lyase</fullName>
        <ecNumber evidence="5">4.4.1.1</ecNumber>
    </submittedName>
</protein>